<dbReference type="Pfam" id="PF00110">
    <property type="entry name" value="wnt"/>
    <property type="match status" value="1"/>
</dbReference>
<feature type="signal peptide" evidence="10">
    <location>
        <begin position="1"/>
        <end position="37"/>
    </location>
</feature>
<keyword evidence="4" id="KW-0964">Secreted</keyword>
<evidence type="ECO:0000256" key="4">
    <source>
        <dbReference type="ARBA" id="ARBA00022525"/>
    </source>
</evidence>
<dbReference type="GO" id="GO:0005109">
    <property type="term" value="F:frizzled binding"/>
    <property type="evidence" value="ECO:0007669"/>
    <property type="project" value="TreeGrafter"/>
</dbReference>
<evidence type="ECO:0000256" key="3">
    <source>
        <dbReference type="ARBA" id="ARBA00022473"/>
    </source>
</evidence>
<dbReference type="EMBL" id="JBBPFD010000119">
    <property type="protein sequence ID" value="KAK7880259.1"/>
    <property type="molecule type" value="Genomic_DNA"/>
</dbReference>
<evidence type="ECO:0000256" key="9">
    <source>
        <dbReference type="RuleBase" id="RU003500"/>
    </source>
</evidence>
<evidence type="ECO:0000256" key="2">
    <source>
        <dbReference type="ARBA" id="ARBA00005683"/>
    </source>
</evidence>
<comment type="similarity">
    <text evidence="2 9">Belongs to the Wnt family.</text>
</comment>
<dbReference type="PANTHER" id="PTHR12027:SF37">
    <property type="entry name" value="PROTEIN WNT"/>
    <property type="match status" value="1"/>
</dbReference>
<comment type="function">
    <text evidence="9">Ligand for members of the frizzled family of seven transmembrane receptors.</text>
</comment>
<dbReference type="AlphaFoldDB" id="A0AAW0ML91"/>
<dbReference type="GO" id="GO:0060070">
    <property type="term" value="P:canonical Wnt signaling pathway"/>
    <property type="evidence" value="ECO:0007669"/>
    <property type="project" value="TreeGrafter"/>
</dbReference>
<reference evidence="12" key="1">
    <citation type="submission" date="2024-04" db="EMBL/GenBank/DDBJ databases">
        <title>Salinicola lusitanus LLJ914,a marine bacterium isolated from the Okinawa Trough.</title>
        <authorList>
            <person name="Li J."/>
        </authorList>
    </citation>
    <scope>NUCLEOTIDE SEQUENCE [LARGE SCALE GENOMIC DNA]</scope>
</reference>
<dbReference type="InterPro" id="IPR005817">
    <property type="entry name" value="Wnt"/>
</dbReference>
<evidence type="ECO:0000313" key="12">
    <source>
        <dbReference type="Proteomes" id="UP001460270"/>
    </source>
</evidence>
<dbReference type="PANTHER" id="PTHR12027">
    <property type="entry name" value="WNT RELATED"/>
    <property type="match status" value="1"/>
</dbReference>
<keyword evidence="5" id="KW-0272">Extracellular matrix</keyword>
<keyword evidence="7" id="KW-1015">Disulfide bond</keyword>
<keyword evidence="8" id="KW-0449">Lipoprotein</keyword>
<keyword evidence="10" id="KW-0732">Signal</keyword>
<dbReference type="GO" id="GO:0048513">
    <property type="term" value="P:animal organ development"/>
    <property type="evidence" value="ECO:0007669"/>
    <property type="project" value="UniProtKB-ARBA"/>
</dbReference>
<keyword evidence="12" id="KW-1185">Reference proteome</keyword>
<evidence type="ECO:0000256" key="10">
    <source>
        <dbReference type="SAM" id="SignalP"/>
    </source>
</evidence>
<dbReference type="InterPro" id="IPR009140">
    <property type="entry name" value="Wnt2"/>
</dbReference>
<dbReference type="GO" id="GO:0005615">
    <property type="term" value="C:extracellular space"/>
    <property type="evidence" value="ECO:0007669"/>
    <property type="project" value="TreeGrafter"/>
</dbReference>
<comment type="subcellular location">
    <subcellularLocation>
        <location evidence="1 9">Secreted</location>
        <location evidence="1 9">Extracellular space</location>
        <location evidence="1 9">Extracellular matrix</location>
    </subcellularLocation>
</comment>
<dbReference type="SMART" id="SM00097">
    <property type="entry name" value="WNT1"/>
    <property type="match status" value="1"/>
</dbReference>
<sequence length="141" mass="16095">MGSRTVPRRRHHSKPMCHKVYLCSFLLLLVFTPRVDSSWLYIGALGTRVICSHIPGLVNKQRQLCQRYPDLMQSIGEGAKEGVKECQHQFRHHRWNCSTLDRDHSVFGRIMHRSSREAAFVYAISSAGVVYAITRAAVRAS</sequence>
<dbReference type="GO" id="GO:0030182">
    <property type="term" value="P:neuron differentiation"/>
    <property type="evidence" value="ECO:0007669"/>
    <property type="project" value="TreeGrafter"/>
</dbReference>
<keyword evidence="3 9" id="KW-0217">Developmental protein</keyword>
<comment type="caution">
    <text evidence="11">The sequence shown here is derived from an EMBL/GenBank/DDBJ whole genome shotgun (WGS) entry which is preliminary data.</text>
</comment>
<evidence type="ECO:0000313" key="11">
    <source>
        <dbReference type="EMBL" id="KAK7880259.1"/>
    </source>
</evidence>
<evidence type="ECO:0000256" key="6">
    <source>
        <dbReference type="ARBA" id="ARBA00022687"/>
    </source>
</evidence>
<proteinExistence type="inferred from homology"/>
<evidence type="ECO:0000256" key="5">
    <source>
        <dbReference type="ARBA" id="ARBA00022530"/>
    </source>
</evidence>
<gene>
    <name evidence="11" type="ORF">WMY93_030626</name>
</gene>
<accession>A0AAW0ML91</accession>
<feature type="chain" id="PRO_5043407417" description="Protein Wnt" evidence="10">
    <location>
        <begin position="38"/>
        <end position="141"/>
    </location>
</feature>
<protein>
    <recommendedName>
        <fullName evidence="9">Protein Wnt</fullName>
    </recommendedName>
</protein>
<evidence type="ECO:0000256" key="1">
    <source>
        <dbReference type="ARBA" id="ARBA00004498"/>
    </source>
</evidence>
<dbReference type="Proteomes" id="UP001460270">
    <property type="component" value="Unassembled WGS sequence"/>
</dbReference>
<evidence type="ECO:0000256" key="8">
    <source>
        <dbReference type="ARBA" id="ARBA00023288"/>
    </source>
</evidence>
<dbReference type="GO" id="GO:0045165">
    <property type="term" value="P:cell fate commitment"/>
    <property type="evidence" value="ECO:0007669"/>
    <property type="project" value="TreeGrafter"/>
</dbReference>
<name>A0AAW0ML91_9GOBI</name>
<dbReference type="PRINTS" id="PR01842">
    <property type="entry name" value="WNT2PROTEIN"/>
</dbReference>
<organism evidence="11 12">
    <name type="scientific">Mugilogobius chulae</name>
    <name type="common">yellowstripe goby</name>
    <dbReference type="NCBI Taxonomy" id="88201"/>
    <lineage>
        <taxon>Eukaryota</taxon>
        <taxon>Metazoa</taxon>
        <taxon>Chordata</taxon>
        <taxon>Craniata</taxon>
        <taxon>Vertebrata</taxon>
        <taxon>Euteleostomi</taxon>
        <taxon>Actinopterygii</taxon>
        <taxon>Neopterygii</taxon>
        <taxon>Teleostei</taxon>
        <taxon>Neoteleostei</taxon>
        <taxon>Acanthomorphata</taxon>
        <taxon>Gobiaria</taxon>
        <taxon>Gobiiformes</taxon>
        <taxon>Gobioidei</taxon>
        <taxon>Gobiidae</taxon>
        <taxon>Gobionellinae</taxon>
        <taxon>Mugilogobius</taxon>
    </lineage>
</organism>
<evidence type="ECO:0000256" key="7">
    <source>
        <dbReference type="ARBA" id="ARBA00023157"/>
    </source>
</evidence>
<keyword evidence="6 9" id="KW-0879">Wnt signaling pathway</keyword>
<dbReference type="GO" id="GO:0005125">
    <property type="term" value="F:cytokine activity"/>
    <property type="evidence" value="ECO:0007669"/>
    <property type="project" value="TreeGrafter"/>
</dbReference>